<organism evidence="1 2">
    <name type="scientific">Allacma fusca</name>
    <dbReference type="NCBI Taxonomy" id="39272"/>
    <lineage>
        <taxon>Eukaryota</taxon>
        <taxon>Metazoa</taxon>
        <taxon>Ecdysozoa</taxon>
        <taxon>Arthropoda</taxon>
        <taxon>Hexapoda</taxon>
        <taxon>Collembola</taxon>
        <taxon>Symphypleona</taxon>
        <taxon>Sminthuridae</taxon>
        <taxon>Allacma</taxon>
    </lineage>
</organism>
<sequence>RNQVSTGAREKRP</sequence>
<evidence type="ECO:0000313" key="2">
    <source>
        <dbReference type="Proteomes" id="UP000708208"/>
    </source>
</evidence>
<keyword evidence="2" id="KW-1185">Reference proteome</keyword>
<proteinExistence type="predicted"/>
<gene>
    <name evidence="1" type="ORF">AFUS01_LOCUS17877</name>
</gene>
<evidence type="ECO:0000313" key="1">
    <source>
        <dbReference type="EMBL" id="CAG7729140.1"/>
    </source>
</evidence>
<reference evidence="1" key="1">
    <citation type="submission" date="2021-06" db="EMBL/GenBank/DDBJ databases">
        <authorList>
            <person name="Hodson N. C."/>
            <person name="Mongue J. A."/>
            <person name="Jaron S. K."/>
        </authorList>
    </citation>
    <scope>NUCLEOTIDE SEQUENCE</scope>
</reference>
<dbReference type="EMBL" id="CAJVCH010173956">
    <property type="protein sequence ID" value="CAG7729140.1"/>
    <property type="molecule type" value="Genomic_DNA"/>
</dbReference>
<feature type="non-terminal residue" evidence="1">
    <location>
        <position position="1"/>
    </location>
</feature>
<dbReference type="Proteomes" id="UP000708208">
    <property type="component" value="Unassembled WGS sequence"/>
</dbReference>
<name>A0A8J2P250_9HEXA</name>
<comment type="caution">
    <text evidence="1">The sequence shown here is derived from an EMBL/GenBank/DDBJ whole genome shotgun (WGS) entry which is preliminary data.</text>
</comment>
<accession>A0A8J2P250</accession>
<protein>
    <submittedName>
        <fullName evidence="1">Uncharacterized protein</fullName>
    </submittedName>
</protein>